<dbReference type="InterPro" id="IPR001387">
    <property type="entry name" value="Cro/C1-type_HTH"/>
</dbReference>
<dbReference type="Proteomes" id="UP000184693">
    <property type="component" value="Unassembled WGS sequence"/>
</dbReference>
<dbReference type="EMBL" id="FSRM01000001">
    <property type="protein sequence ID" value="SIN84290.1"/>
    <property type="molecule type" value="Genomic_DNA"/>
</dbReference>
<feature type="domain" description="HTH cro/C1-type" evidence="1">
    <location>
        <begin position="33"/>
        <end position="63"/>
    </location>
</feature>
<dbReference type="AlphaFoldDB" id="A0A1N6EMV1"/>
<proteinExistence type="predicted"/>
<gene>
    <name evidence="2" type="ORF">SAMN05444168_0806</name>
</gene>
<name>A0A1N6EMV1_9BURK</name>
<accession>A0A1N6EMV1</accession>
<evidence type="ECO:0000259" key="1">
    <source>
        <dbReference type="PROSITE" id="PS50943"/>
    </source>
</evidence>
<dbReference type="SUPFAM" id="SSF47413">
    <property type="entry name" value="lambda repressor-like DNA-binding domains"/>
    <property type="match status" value="1"/>
</dbReference>
<evidence type="ECO:0000313" key="3">
    <source>
        <dbReference type="Proteomes" id="UP000184693"/>
    </source>
</evidence>
<evidence type="ECO:0000313" key="2">
    <source>
        <dbReference type="EMBL" id="SIN84290.1"/>
    </source>
</evidence>
<dbReference type="Gene3D" id="1.10.260.40">
    <property type="entry name" value="lambda repressor-like DNA-binding domains"/>
    <property type="match status" value="1"/>
</dbReference>
<organism evidence="2 3">
    <name type="scientific">Paraburkholderia phenazinium</name>
    <dbReference type="NCBI Taxonomy" id="60549"/>
    <lineage>
        <taxon>Bacteria</taxon>
        <taxon>Pseudomonadati</taxon>
        <taxon>Pseudomonadota</taxon>
        <taxon>Betaproteobacteria</taxon>
        <taxon>Burkholderiales</taxon>
        <taxon>Burkholderiaceae</taxon>
        <taxon>Paraburkholderia</taxon>
    </lineage>
</organism>
<dbReference type="GO" id="GO:0003677">
    <property type="term" value="F:DNA binding"/>
    <property type="evidence" value="ECO:0007669"/>
    <property type="project" value="InterPro"/>
</dbReference>
<dbReference type="OrthoDB" id="129597at2"/>
<protein>
    <submittedName>
        <fullName evidence="2">Helix-turn-helix domain-containing protein</fullName>
    </submittedName>
</protein>
<sequence length="110" mass="12016">MARKYAELRAQLSPEVRARSEQATKDLIAEMALSELRRAMGFSQEGLATVMNVKQPSVAKLEQRTDMYVSTLRDHIHALGGELVLIARFADRDVKISSVGGPSTSKDAAA</sequence>
<dbReference type="PROSITE" id="PS50943">
    <property type="entry name" value="HTH_CROC1"/>
    <property type="match status" value="1"/>
</dbReference>
<reference evidence="2 3" key="1">
    <citation type="submission" date="2016-11" db="EMBL/GenBank/DDBJ databases">
        <authorList>
            <person name="Jaros S."/>
            <person name="Januszkiewicz K."/>
            <person name="Wedrychowicz H."/>
        </authorList>
    </citation>
    <scope>NUCLEOTIDE SEQUENCE [LARGE SCALE GENOMIC DNA]</scope>
    <source>
        <strain evidence="2 3">GAS86</strain>
    </source>
</reference>
<dbReference type="InterPro" id="IPR010982">
    <property type="entry name" value="Lambda_DNA-bd_dom_sf"/>
</dbReference>